<name>A0A7W6HNQ7_9HYPH</name>
<keyword evidence="1" id="KW-0472">Membrane</keyword>
<reference evidence="2 3" key="1">
    <citation type="submission" date="2020-08" db="EMBL/GenBank/DDBJ databases">
        <title>Genomic Encyclopedia of Type Strains, Phase IV (KMG-IV): sequencing the most valuable type-strain genomes for metagenomic binning, comparative biology and taxonomic classification.</title>
        <authorList>
            <person name="Goeker M."/>
        </authorList>
    </citation>
    <scope>NUCLEOTIDE SEQUENCE [LARGE SCALE GENOMIC DNA]</scope>
    <source>
        <strain evidence="2 3">DSM 100021</strain>
    </source>
</reference>
<feature type="transmembrane region" description="Helical" evidence="1">
    <location>
        <begin position="21"/>
        <end position="43"/>
    </location>
</feature>
<dbReference type="AlphaFoldDB" id="A0A7W6HNQ7"/>
<sequence length="49" mass="5536">MTQFEKHSPRPRSRREKRLRSKPIIILAVIGIALLVIFAFSGIGGNFGR</sequence>
<accession>A0A7W6HNQ7</accession>
<dbReference type="Proteomes" id="UP000544107">
    <property type="component" value="Unassembled WGS sequence"/>
</dbReference>
<organism evidence="2 3">
    <name type="scientific">Allorhizobium taibaishanense</name>
    <dbReference type="NCBI Taxonomy" id="887144"/>
    <lineage>
        <taxon>Bacteria</taxon>
        <taxon>Pseudomonadati</taxon>
        <taxon>Pseudomonadota</taxon>
        <taxon>Alphaproteobacteria</taxon>
        <taxon>Hyphomicrobiales</taxon>
        <taxon>Rhizobiaceae</taxon>
        <taxon>Rhizobium/Agrobacterium group</taxon>
        <taxon>Allorhizobium</taxon>
    </lineage>
</organism>
<evidence type="ECO:0000256" key="1">
    <source>
        <dbReference type="SAM" id="Phobius"/>
    </source>
</evidence>
<keyword evidence="1" id="KW-0812">Transmembrane</keyword>
<dbReference type="EMBL" id="JACIED010000003">
    <property type="protein sequence ID" value="MBB4008605.1"/>
    <property type="molecule type" value="Genomic_DNA"/>
</dbReference>
<evidence type="ECO:0000313" key="2">
    <source>
        <dbReference type="EMBL" id="MBB4008605.1"/>
    </source>
</evidence>
<protein>
    <submittedName>
        <fullName evidence="2">Uncharacterized protein</fullName>
    </submittedName>
</protein>
<gene>
    <name evidence="2" type="ORF">GGQ71_002885</name>
</gene>
<comment type="caution">
    <text evidence="2">The sequence shown here is derived from an EMBL/GenBank/DDBJ whole genome shotgun (WGS) entry which is preliminary data.</text>
</comment>
<keyword evidence="1" id="KW-1133">Transmembrane helix</keyword>
<proteinExistence type="predicted"/>
<evidence type="ECO:0000313" key="3">
    <source>
        <dbReference type="Proteomes" id="UP000544107"/>
    </source>
</evidence>